<gene>
    <name evidence="5" type="ORF">GFD24_06665</name>
</gene>
<dbReference type="InterPro" id="IPR010982">
    <property type="entry name" value="Lambda_DNA-bd_dom_sf"/>
</dbReference>
<dbReference type="GO" id="GO:0003700">
    <property type="term" value="F:DNA-binding transcription factor activity"/>
    <property type="evidence" value="ECO:0007669"/>
    <property type="project" value="TreeGrafter"/>
</dbReference>
<dbReference type="InterPro" id="IPR028082">
    <property type="entry name" value="Peripla_BP_I"/>
</dbReference>
<dbReference type="SUPFAM" id="SSF47413">
    <property type="entry name" value="lambda repressor-like DNA-binding domains"/>
    <property type="match status" value="1"/>
</dbReference>
<reference evidence="5 6" key="1">
    <citation type="submission" date="2019-10" db="EMBL/GenBank/DDBJ databases">
        <title>Bifidobacterium from non-human primates.</title>
        <authorList>
            <person name="Modesto M."/>
        </authorList>
    </citation>
    <scope>NUCLEOTIDE SEQUENCE [LARGE SCALE GENOMIC DNA]</scope>
    <source>
        <strain evidence="5 6">TREM</strain>
    </source>
</reference>
<accession>A0A7K3TCM8</accession>
<dbReference type="PROSITE" id="PS50932">
    <property type="entry name" value="HTH_LACI_2"/>
    <property type="match status" value="1"/>
</dbReference>
<evidence type="ECO:0000313" key="5">
    <source>
        <dbReference type="EMBL" id="NEG71890.1"/>
    </source>
</evidence>
<keyword evidence="1" id="KW-0805">Transcription regulation</keyword>
<keyword evidence="3" id="KW-0804">Transcription</keyword>
<dbReference type="CDD" id="cd06267">
    <property type="entry name" value="PBP1_LacI_sugar_binding-like"/>
    <property type="match status" value="1"/>
</dbReference>
<evidence type="ECO:0000256" key="3">
    <source>
        <dbReference type="ARBA" id="ARBA00023163"/>
    </source>
</evidence>
<proteinExistence type="predicted"/>
<evidence type="ECO:0000259" key="4">
    <source>
        <dbReference type="PROSITE" id="PS50932"/>
    </source>
</evidence>
<dbReference type="PANTHER" id="PTHR30146">
    <property type="entry name" value="LACI-RELATED TRANSCRIPTIONAL REPRESSOR"/>
    <property type="match status" value="1"/>
</dbReference>
<evidence type="ECO:0000256" key="2">
    <source>
        <dbReference type="ARBA" id="ARBA00023125"/>
    </source>
</evidence>
<dbReference type="Gene3D" id="1.10.260.40">
    <property type="entry name" value="lambda repressor-like DNA-binding domains"/>
    <property type="match status" value="1"/>
</dbReference>
<dbReference type="GO" id="GO:0000976">
    <property type="term" value="F:transcription cis-regulatory region binding"/>
    <property type="evidence" value="ECO:0007669"/>
    <property type="project" value="TreeGrafter"/>
</dbReference>
<dbReference type="InterPro" id="IPR046335">
    <property type="entry name" value="LacI/GalR-like_sensor"/>
</dbReference>
<feature type="domain" description="HTH lacI-type" evidence="4">
    <location>
        <begin position="12"/>
        <end position="66"/>
    </location>
</feature>
<evidence type="ECO:0000313" key="6">
    <source>
        <dbReference type="Proteomes" id="UP000469943"/>
    </source>
</evidence>
<dbReference type="SMART" id="SM00354">
    <property type="entry name" value="HTH_LACI"/>
    <property type="match status" value="1"/>
</dbReference>
<keyword evidence="2 5" id="KW-0238">DNA-binding</keyword>
<protein>
    <submittedName>
        <fullName evidence="5">LacI family DNA-binding transcriptional regulator</fullName>
    </submittedName>
</protein>
<dbReference type="CDD" id="cd01392">
    <property type="entry name" value="HTH_LacI"/>
    <property type="match status" value="1"/>
</dbReference>
<organism evidence="5 6">
    <name type="scientific">Bifidobacterium ramosum</name>
    <dbReference type="NCBI Taxonomy" id="1798158"/>
    <lineage>
        <taxon>Bacteria</taxon>
        <taxon>Bacillati</taxon>
        <taxon>Actinomycetota</taxon>
        <taxon>Actinomycetes</taxon>
        <taxon>Bifidobacteriales</taxon>
        <taxon>Bifidobacteriaceae</taxon>
        <taxon>Bifidobacterium</taxon>
    </lineage>
</organism>
<dbReference type="PROSITE" id="PS00356">
    <property type="entry name" value="HTH_LACI_1"/>
    <property type="match status" value="1"/>
</dbReference>
<comment type="caution">
    <text evidence="5">The sequence shown here is derived from an EMBL/GenBank/DDBJ whole genome shotgun (WGS) entry which is preliminary data.</text>
</comment>
<evidence type="ECO:0000256" key="1">
    <source>
        <dbReference type="ARBA" id="ARBA00023015"/>
    </source>
</evidence>
<dbReference type="InterPro" id="IPR000843">
    <property type="entry name" value="HTH_LacI"/>
</dbReference>
<dbReference type="PANTHER" id="PTHR30146:SF109">
    <property type="entry name" value="HTH-TYPE TRANSCRIPTIONAL REGULATOR GALS"/>
    <property type="match status" value="1"/>
</dbReference>
<dbReference type="EMBL" id="WHZX01000004">
    <property type="protein sequence ID" value="NEG71890.1"/>
    <property type="molecule type" value="Genomic_DNA"/>
</dbReference>
<dbReference type="Gene3D" id="3.40.50.2300">
    <property type="match status" value="2"/>
</dbReference>
<dbReference type="Pfam" id="PF00356">
    <property type="entry name" value="LacI"/>
    <property type="match status" value="1"/>
</dbReference>
<dbReference type="AlphaFoldDB" id="A0A7K3TCM8"/>
<dbReference type="SUPFAM" id="SSF53822">
    <property type="entry name" value="Periplasmic binding protein-like I"/>
    <property type="match status" value="1"/>
</dbReference>
<sequence length="348" mass="38405">MRIHKECGSTMVTMRDIAREAGVSQATVSYALHNDPSISQPTRDKVMRAAQRLNYSINVSARTLRSGKTNAIGLVLQDIHNPYSTQLADAISSYANSRGYQTIIQQTLYESTNEIAILQNIVSSVCDGVIFSPSKLTVKEIQTRLNGKPAVMLSPIDATHDYDTMLVACEQGIFTATSYLLSRGCKRLLFYCADYADFDDIKGATDSKWQRAAGFQRALLRNGITPEPWQFVPDQPWTRRTARQAIIDTVRSGLEFDGVVCINDESALGVIRGLADCGLRIPDDVMVTGFDGVEEGEFCVPELTTVAMDFEDYARQAVDALIARINGDDSPARDLTAISRLVVRESTR</sequence>
<name>A0A7K3TCM8_9BIFI</name>
<dbReference type="OrthoDB" id="3563699at2"/>
<dbReference type="Pfam" id="PF13377">
    <property type="entry name" value="Peripla_BP_3"/>
    <property type="match status" value="1"/>
</dbReference>
<dbReference type="Proteomes" id="UP000469943">
    <property type="component" value="Unassembled WGS sequence"/>
</dbReference>